<dbReference type="Gene3D" id="1.10.260.40">
    <property type="entry name" value="lambda repressor-like DNA-binding domains"/>
    <property type="match status" value="1"/>
</dbReference>
<evidence type="ECO:0000313" key="1">
    <source>
        <dbReference type="EMBL" id="PQQ22997.1"/>
    </source>
</evidence>
<comment type="caution">
    <text evidence="1">The sequence shown here is derived from an EMBL/GenBank/DDBJ whole genome shotgun (WGS) entry which is preliminary data.</text>
</comment>
<accession>A0A2S8PVQ9</accession>
<name>A0A2S8PVQ9_9GAMM</name>
<dbReference type="SUPFAM" id="SSF47413">
    <property type="entry name" value="lambda repressor-like DNA-binding domains"/>
    <property type="match status" value="1"/>
</dbReference>
<organism evidence="1 2">
    <name type="scientific">Photorhabdus hindustanensis</name>
    <dbReference type="NCBI Taxonomy" id="2918802"/>
    <lineage>
        <taxon>Bacteria</taxon>
        <taxon>Pseudomonadati</taxon>
        <taxon>Pseudomonadota</taxon>
        <taxon>Gammaproteobacteria</taxon>
        <taxon>Enterobacterales</taxon>
        <taxon>Morganellaceae</taxon>
        <taxon>Photorhabdus</taxon>
    </lineage>
</organism>
<dbReference type="RefSeq" id="WP_105396639.1">
    <property type="nucleotide sequence ID" value="NZ_CAWNTA010000137.1"/>
</dbReference>
<dbReference type="GO" id="GO:0003677">
    <property type="term" value="F:DNA binding"/>
    <property type="evidence" value="ECO:0007669"/>
    <property type="project" value="InterPro"/>
</dbReference>
<dbReference type="InterPro" id="IPR010982">
    <property type="entry name" value="Lambda_DNA-bd_dom_sf"/>
</dbReference>
<dbReference type="Pfam" id="PF14549">
    <property type="entry name" value="P22_Cro"/>
    <property type="match status" value="1"/>
</dbReference>
<dbReference type="Proteomes" id="UP000239550">
    <property type="component" value="Unassembled WGS sequence"/>
</dbReference>
<proteinExistence type="predicted"/>
<gene>
    <name evidence="1" type="ORF">C6H66_21155</name>
</gene>
<evidence type="ECO:0000313" key="2">
    <source>
        <dbReference type="Proteomes" id="UP000239550"/>
    </source>
</evidence>
<dbReference type="AlphaFoldDB" id="A0A2S8PVQ9"/>
<reference evidence="1 2" key="1">
    <citation type="submission" date="2018-02" db="EMBL/GenBank/DDBJ databases">
        <title>Five New Genomes of Indian Photorhabdus Isolates TSA.</title>
        <authorList>
            <person name="Dubay B."/>
            <person name="Somvanshi V.S."/>
        </authorList>
    </citation>
    <scope>NUCLEOTIDE SEQUENCE [LARGE SCALE GENOMIC DNA]</scope>
    <source>
        <strain evidence="1 2">H1</strain>
    </source>
</reference>
<sequence length="62" mass="6970">MFKDDAIKFFGSQRAIAEKLSLSDAAVSQWKDVIPERAALKLNRITNGKLKYKPELYNKAAA</sequence>
<keyword evidence="2" id="KW-1185">Reference proteome</keyword>
<dbReference type="EMBL" id="PUWT01000069">
    <property type="protein sequence ID" value="PQQ22997.1"/>
    <property type="molecule type" value="Genomic_DNA"/>
</dbReference>
<protein>
    <submittedName>
        <fullName evidence="1">Uncharacterized protein</fullName>
    </submittedName>
</protein>